<dbReference type="PANTHER" id="PTHR30489">
    <property type="entry name" value="LIPOPROTEIN-RELEASING SYSTEM TRANSMEMBRANE PROTEIN LOLE"/>
    <property type="match status" value="1"/>
</dbReference>
<evidence type="ECO:0000256" key="2">
    <source>
        <dbReference type="ARBA" id="ARBA00005236"/>
    </source>
</evidence>
<dbReference type="Pfam" id="PF12704">
    <property type="entry name" value="MacB_PCD"/>
    <property type="match status" value="1"/>
</dbReference>
<dbReference type="Proteomes" id="UP000199227">
    <property type="component" value="Unassembled WGS sequence"/>
</dbReference>
<dbReference type="AlphaFoldDB" id="A0A1I5QH68"/>
<feature type="transmembrane region" description="Helical" evidence="7">
    <location>
        <begin position="264"/>
        <end position="288"/>
    </location>
</feature>
<dbReference type="GO" id="GO:0098797">
    <property type="term" value="C:plasma membrane protein complex"/>
    <property type="evidence" value="ECO:0007669"/>
    <property type="project" value="TreeGrafter"/>
</dbReference>
<keyword evidence="11" id="KW-1185">Reference proteome</keyword>
<organism evidence="10 11">
    <name type="scientific">Hydrogenimonas thermophila</name>
    <dbReference type="NCBI Taxonomy" id="223786"/>
    <lineage>
        <taxon>Bacteria</taxon>
        <taxon>Pseudomonadati</taxon>
        <taxon>Campylobacterota</taxon>
        <taxon>Epsilonproteobacteria</taxon>
        <taxon>Campylobacterales</taxon>
        <taxon>Hydrogenimonadaceae</taxon>
        <taxon>Hydrogenimonas</taxon>
    </lineage>
</organism>
<keyword evidence="5 7" id="KW-1133">Transmembrane helix</keyword>
<dbReference type="PANTHER" id="PTHR30489:SF0">
    <property type="entry name" value="LIPOPROTEIN-RELEASING SYSTEM TRANSMEMBRANE PROTEIN LOLE"/>
    <property type="match status" value="1"/>
</dbReference>
<evidence type="ECO:0000256" key="7">
    <source>
        <dbReference type="SAM" id="Phobius"/>
    </source>
</evidence>
<dbReference type="InterPro" id="IPR025857">
    <property type="entry name" value="MacB_PCD"/>
</dbReference>
<feature type="domain" description="ABC3 transporter permease C-terminal" evidence="8">
    <location>
        <begin position="267"/>
        <end position="390"/>
    </location>
</feature>
<sequence length="399" mass="45001">MNSKFVNTMVKRYLRFDREHPFIFLSAILAFFGIAIGVMVLIIAMAIMNGMEKEFEKRLFVMNYPLTIYPKVRGAIDNELLESLENKFLDLKFSPYMQSQALVRKGGTLKGGLFFGIDPEREKEVNEVFAKAYTKPFGKYGVIIGRPLADELGIGIGDKIMFLFSKMEPAGLSLMPLSKRFKVDGIFRSGLNAYDESYYYTSFKSFEKIFKRKPGEYDGIHIDSKKPMRDIELIKSELPSTVGIIGWWQQNGNFFAAMQMEKRALFIVLMLIILIASLNIVSSLLMTVMNRRSEVALLLSLGASKKEILHIFFRLGLIIGVGGVFIGTLLGLSGMEILKHFDIISLPEDVYGTSRLPLDLDLKDFISIIVGAFVITLLSSLYPAKKASQIDALKVLRNE</sequence>
<name>A0A1I5QH68_9BACT</name>
<dbReference type="Pfam" id="PF02687">
    <property type="entry name" value="FtsX"/>
    <property type="match status" value="1"/>
</dbReference>
<protein>
    <submittedName>
        <fullName evidence="10">Putative ABC transport system permease protein</fullName>
    </submittedName>
</protein>
<evidence type="ECO:0000313" key="11">
    <source>
        <dbReference type="Proteomes" id="UP000199227"/>
    </source>
</evidence>
<dbReference type="InterPro" id="IPR003838">
    <property type="entry name" value="ABC3_permease_C"/>
</dbReference>
<dbReference type="STRING" id="223786.SAMN05216234_12021"/>
<evidence type="ECO:0000256" key="4">
    <source>
        <dbReference type="ARBA" id="ARBA00022692"/>
    </source>
</evidence>
<proteinExistence type="inferred from homology"/>
<evidence type="ECO:0000256" key="6">
    <source>
        <dbReference type="ARBA" id="ARBA00023136"/>
    </source>
</evidence>
<dbReference type="RefSeq" id="WP_092912614.1">
    <property type="nucleotide sequence ID" value="NZ_FOXB01000020.1"/>
</dbReference>
<feature type="transmembrane region" description="Helical" evidence="7">
    <location>
        <begin position="22"/>
        <end position="48"/>
    </location>
</feature>
<evidence type="ECO:0000259" key="9">
    <source>
        <dbReference type="Pfam" id="PF12704"/>
    </source>
</evidence>
<keyword evidence="6 7" id="KW-0472">Membrane</keyword>
<feature type="transmembrane region" description="Helical" evidence="7">
    <location>
        <begin position="365"/>
        <end position="384"/>
    </location>
</feature>
<keyword evidence="3" id="KW-1003">Cell membrane</keyword>
<feature type="domain" description="MacB-like periplasmic core" evidence="9">
    <location>
        <begin position="28"/>
        <end position="214"/>
    </location>
</feature>
<evidence type="ECO:0000256" key="1">
    <source>
        <dbReference type="ARBA" id="ARBA00004651"/>
    </source>
</evidence>
<reference evidence="10 11" key="1">
    <citation type="submission" date="2016-10" db="EMBL/GenBank/DDBJ databases">
        <authorList>
            <person name="de Groot N.N."/>
        </authorList>
    </citation>
    <scope>NUCLEOTIDE SEQUENCE [LARGE SCALE GENOMIC DNA]</scope>
    <source>
        <strain evidence="10 11">EP1-55-1</strain>
    </source>
</reference>
<comment type="subcellular location">
    <subcellularLocation>
        <location evidence="1">Cell membrane</location>
        <topology evidence="1">Multi-pass membrane protein</topology>
    </subcellularLocation>
</comment>
<dbReference type="OrthoDB" id="9808461at2"/>
<dbReference type="GO" id="GO:0044874">
    <property type="term" value="P:lipoprotein localization to outer membrane"/>
    <property type="evidence" value="ECO:0007669"/>
    <property type="project" value="TreeGrafter"/>
</dbReference>
<keyword evidence="4 7" id="KW-0812">Transmembrane</keyword>
<comment type="similarity">
    <text evidence="2">Belongs to the ABC-4 integral membrane protein family. LolC/E subfamily.</text>
</comment>
<dbReference type="EMBL" id="FOXB01000020">
    <property type="protein sequence ID" value="SFP45628.1"/>
    <property type="molecule type" value="Genomic_DNA"/>
</dbReference>
<dbReference type="InterPro" id="IPR051447">
    <property type="entry name" value="Lipoprotein-release_system"/>
</dbReference>
<feature type="transmembrane region" description="Helical" evidence="7">
    <location>
        <begin position="308"/>
        <end position="332"/>
    </location>
</feature>
<evidence type="ECO:0000256" key="3">
    <source>
        <dbReference type="ARBA" id="ARBA00022475"/>
    </source>
</evidence>
<accession>A0A1I5QH68</accession>
<gene>
    <name evidence="10" type="ORF">SAMN05216234_12021</name>
</gene>
<evidence type="ECO:0000256" key="5">
    <source>
        <dbReference type="ARBA" id="ARBA00022989"/>
    </source>
</evidence>
<evidence type="ECO:0000259" key="8">
    <source>
        <dbReference type="Pfam" id="PF02687"/>
    </source>
</evidence>
<evidence type="ECO:0000313" key="10">
    <source>
        <dbReference type="EMBL" id="SFP45628.1"/>
    </source>
</evidence>